<dbReference type="Proteomes" id="UP001652661">
    <property type="component" value="Chromosome 3L"/>
</dbReference>
<keyword evidence="1" id="KW-0433">Leucine-rich repeat</keyword>
<dbReference type="FunFam" id="3.80.10.10:FF:001164">
    <property type="entry name" value="GH01279p"/>
    <property type="match status" value="1"/>
</dbReference>
<dbReference type="GO" id="GO:0005615">
    <property type="term" value="C:extracellular space"/>
    <property type="evidence" value="ECO:0007669"/>
    <property type="project" value="TreeGrafter"/>
</dbReference>
<dbReference type="Pfam" id="PF13855">
    <property type="entry name" value="LRR_8"/>
    <property type="match status" value="3"/>
</dbReference>
<dbReference type="AlphaFoldDB" id="A0A6P4J185"/>
<reference evidence="5" key="1">
    <citation type="submission" date="2025-04" db="UniProtKB">
        <authorList>
            <consortium name="RefSeq"/>
        </authorList>
    </citation>
    <scope>IDENTIFICATION</scope>
    <source>
        <strain evidence="6 7">14028-0561.14</strain>
        <tissue evidence="6 7">Whole fly</tissue>
    </source>
</reference>
<name>A0A6P4J185_DROKI</name>
<dbReference type="Gene3D" id="3.80.10.10">
    <property type="entry name" value="Ribonuclease Inhibitor"/>
    <property type="match status" value="4"/>
</dbReference>
<keyword evidence="2" id="KW-0732">Signal</keyword>
<dbReference type="PROSITE" id="PS51450">
    <property type="entry name" value="LRR"/>
    <property type="match status" value="2"/>
</dbReference>
<dbReference type="GeneID" id="108078741"/>
<dbReference type="RefSeq" id="XP_070141886.1">
    <property type="nucleotide sequence ID" value="XM_070285785.1"/>
</dbReference>
<evidence type="ECO:0000313" key="7">
    <source>
        <dbReference type="RefSeq" id="XP_070141887.1"/>
    </source>
</evidence>
<gene>
    <name evidence="5 6 7" type="primary">LOC108078741</name>
</gene>
<protein>
    <submittedName>
        <fullName evidence="5 6">Insulin-like growth factor-binding protein complex acid labile subunit</fullName>
    </submittedName>
</protein>
<dbReference type="InterPro" id="IPR003591">
    <property type="entry name" value="Leu-rich_rpt_typical-subtyp"/>
</dbReference>
<dbReference type="SMART" id="SM00369">
    <property type="entry name" value="LRR_TYP"/>
    <property type="match status" value="13"/>
</dbReference>
<dbReference type="InterPro" id="IPR032675">
    <property type="entry name" value="LRR_dom_sf"/>
</dbReference>
<evidence type="ECO:0000313" key="5">
    <source>
        <dbReference type="RefSeq" id="XP_017028253.1"/>
    </source>
</evidence>
<keyword evidence="4" id="KW-1185">Reference proteome</keyword>
<accession>A0A6P4J185</accession>
<evidence type="ECO:0000256" key="1">
    <source>
        <dbReference type="ARBA" id="ARBA00022614"/>
    </source>
</evidence>
<dbReference type="PRINTS" id="PR00019">
    <property type="entry name" value="LEURICHRPT"/>
</dbReference>
<dbReference type="InterPro" id="IPR001611">
    <property type="entry name" value="Leu-rich_rpt"/>
</dbReference>
<proteinExistence type="predicted"/>
<dbReference type="SUPFAM" id="SSF52058">
    <property type="entry name" value="L domain-like"/>
    <property type="match status" value="2"/>
</dbReference>
<evidence type="ECO:0000313" key="6">
    <source>
        <dbReference type="RefSeq" id="XP_070141886.1"/>
    </source>
</evidence>
<dbReference type="OrthoDB" id="676979at2759"/>
<evidence type="ECO:0000256" key="3">
    <source>
        <dbReference type="ARBA" id="ARBA00022737"/>
    </source>
</evidence>
<dbReference type="RefSeq" id="XP_017028253.1">
    <property type="nucleotide sequence ID" value="XM_017172764.1"/>
</dbReference>
<dbReference type="PANTHER" id="PTHR24373:SF370">
    <property type="entry name" value="FISH-LIPS, ISOFORM E"/>
    <property type="match status" value="1"/>
</dbReference>
<dbReference type="RefSeq" id="XP_070141887.1">
    <property type="nucleotide sequence ID" value="XM_070285786.1"/>
</dbReference>
<dbReference type="PANTHER" id="PTHR24373">
    <property type="entry name" value="SLIT RELATED LEUCINE-RICH REPEAT NEURONAL PROTEIN"/>
    <property type="match status" value="1"/>
</dbReference>
<keyword evidence="3" id="KW-0677">Repeat</keyword>
<dbReference type="InterPro" id="IPR050328">
    <property type="entry name" value="Dev_Immune_Receptor"/>
</dbReference>
<organism evidence="4 5">
    <name type="scientific">Drosophila kikkawai</name>
    <name type="common">Fruit fly</name>
    <dbReference type="NCBI Taxonomy" id="30033"/>
    <lineage>
        <taxon>Eukaryota</taxon>
        <taxon>Metazoa</taxon>
        <taxon>Ecdysozoa</taxon>
        <taxon>Arthropoda</taxon>
        <taxon>Hexapoda</taxon>
        <taxon>Insecta</taxon>
        <taxon>Pterygota</taxon>
        <taxon>Neoptera</taxon>
        <taxon>Endopterygota</taxon>
        <taxon>Diptera</taxon>
        <taxon>Brachycera</taxon>
        <taxon>Muscomorpha</taxon>
        <taxon>Ephydroidea</taxon>
        <taxon>Drosophilidae</taxon>
        <taxon>Drosophila</taxon>
        <taxon>Sophophora</taxon>
    </lineage>
</organism>
<evidence type="ECO:0000313" key="4">
    <source>
        <dbReference type="Proteomes" id="UP001652661"/>
    </source>
</evidence>
<sequence length="618" mass="69206">MEAGSRHLSAVEWPAPGEDPPDDALKTGYLYVCPPNLVTCLQTGFAFSFALAFCARRRLPQSRPNSGAGMLPTAGFWLLPSILWGIPYLAAADLCQPVGWRSFECNEVASLQDLVGLGAENWHKLSIRNEQTELEVGSGDNADHLGNLMDLDLTAAIPINLHSGGFSILPNMRYLNLSSCGLSNIQGNHFAAESALQRLDCSHNQMEILDRDFFGNLRKLIYANFSYNALAQCDLPHMPLLNRLELGHNRLINATFGVCPQLQELILNDNQLEQLDVNAFRGLRGLLELELSGNKLTSIGQDTFQPLNQLRILNLSRNSIGALRPNVFGAVQNFVLNLQQLNLSGNRIRLLFDNQFRVLARLQVLDVSRNSISSLSPGHFVGLGLLRKLYLQNNDILEIKSDTFSALVNLDTLDLSYNSLEFLEEQIFGSNTLSRMRKLNLNANHLKRLHPLAFSSLPFLEYLSLGHNELKSLDVRMFAPMRHLQKLHLGHNLLEEIGIDVLESLSSVTEVLVDNNRLTFLAKVNVSFPNLKRVAIEGNPWQCPCFVKLQLWLATRNVVYLRENTGYYKGERPLCIVTTVDYCIQNLQTVRRLNILGDFQGEQVQADVFEEDASAAQD</sequence>
<evidence type="ECO:0000256" key="2">
    <source>
        <dbReference type="ARBA" id="ARBA00022729"/>
    </source>
</evidence>
<dbReference type="GO" id="GO:0031012">
    <property type="term" value="C:extracellular matrix"/>
    <property type="evidence" value="ECO:0007669"/>
    <property type="project" value="TreeGrafter"/>
</dbReference>